<protein>
    <submittedName>
        <fullName evidence="1">Putative nucleotidyl transferase</fullName>
    </submittedName>
</protein>
<reference evidence="1 2" key="2">
    <citation type="submission" date="2011-03" db="EMBL/GenBank/DDBJ databases">
        <title>The T7-Related Pseudomonas putida Phage phi15 Displays Virion-Associated Biofilm Eradication Properties.</title>
        <authorList>
            <person name="Cornelissen A."/>
            <person name="Ceyssens P.J."/>
            <person name="T'Syen J."/>
            <person name="Van Praet H."/>
        </authorList>
    </citation>
    <scope>NUCLEOTIDE SEQUENCE [LARGE SCALE GENOMIC DNA]</scope>
</reference>
<accession>F0V6Y4</accession>
<keyword evidence="1" id="KW-0808">Transferase</keyword>
<dbReference type="EMBL" id="FR823298">
    <property type="protein sequence ID" value="CBZ41996.1"/>
    <property type="molecule type" value="Genomic_DNA"/>
</dbReference>
<evidence type="ECO:0000313" key="2">
    <source>
        <dbReference type="Proteomes" id="UP000007493"/>
    </source>
</evidence>
<dbReference type="InterPro" id="IPR043519">
    <property type="entry name" value="NT_sf"/>
</dbReference>
<dbReference type="KEGG" id="vg:10322115"/>
<evidence type="ECO:0000313" key="1">
    <source>
        <dbReference type="EMBL" id="CBZ41996.1"/>
    </source>
</evidence>
<keyword evidence="2" id="KW-1185">Reference proteome</keyword>
<name>F0V6Y4_9CAUD</name>
<organism evidence="1 2">
    <name type="scientific">Pseudomonas phage phi15</name>
    <dbReference type="NCBI Taxonomy" id="988656"/>
    <lineage>
        <taxon>Viruses</taxon>
        <taxon>Duplodnaviria</taxon>
        <taxon>Heunggongvirae</taxon>
        <taxon>Uroviricota</taxon>
        <taxon>Caudoviricetes</taxon>
        <taxon>Autographivirales</taxon>
        <taxon>Autotranscriptaviridae</taxon>
        <taxon>Studiervirinae</taxon>
        <taxon>Troedvirus</taxon>
        <taxon>Troedvirus Phi15</taxon>
    </lineage>
</organism>
<dbReference type="Proteomes" id="UP000007493">
    <property type="component" value="Segment"/>
</dbReference>
<sequence length="190" mass="21295">MSATRDDVIRAINLRDQLEALGFSVVIAGGFCRDVYFGEPPKDIDIVVAGANREDPMASVALALATLEVTCQAFHVYNGASSDRLIGGFKCTGNVDVVVYDIRDALDSPEHFDFNLNQFMLKGADFESAYVYYVGDTSWHEGLVPVRQDYSDDRRNKMREKWLNLTWRFPEGSGPARVHLKDAVFHNPDL</sequence>
<reference evidence="1 2" key="1">
    <citation type="submission" date="2011-02" db="EMBL/GenBank/DDBJ databases">
        <authorList>
            <person name="Cornelissen A.A."/>
        </authorList>
    </citation>
    <scope>NUCLEOTIDE SEQUENCE [LARGE SCALE GENOMIC DNA]</scope>
</reference>
<dbReference type="RefSeq" id="YP_004286201.1">
    <property type="nucleotide sequence ID" value="NC_015208.1"/>
</dbReference>
<dbReference type="SUPFAM" id="SSF81301">
    <property type="entry name" value="Nucleotidyltransferase"/>
    <property type="match status" value="1"/>
</dbReference>
<dbReference type="GeneID" id="10322115"/>
<dbReference type="Gene3D" id="3.30.460.10">
    <property type="entry name" value="Beta Polymerase, domain 2"/>
    <property type="match status" value="1"/>
</dbReference>
<dbReference type="OrthoDB" id="17514at10239"/>
<dbReference type="GO" id="GO:0016740">
    <property type="term" value="F:transferase activity"/>
    <property type="evidence" value="ECO:0007669"/>
    <property type="project" value="UniProtKB-KW"/>
</dbReference>
<proteinExistence type="predicted"/>